<name>A0A1M5W1H8_9RHOB</name>
<dbReference type="Gene3D" id="3.20.20.370">
    <property type="entry name" value="Glycoside hydrolase/deacetylase"/>
    <property type="match status" value="1"/>
</dbReference>
<comment type="subunit">
    <text evidence="1">Forms a complex composed of PxpA, PxpB and PxpC.</text>
</comment>
<dbReference type="STRING" id="870908.SAMN04488044_3354"/>
<evidence type="ECO:0000313" key="3">
    <source>
        <dbReference type="Proteomes" id="UP000184211"/>
    </source>
</evidence>
<dbReference type="PANTHER" id="PTHR30292:SF0">
    <property type="entry name" value="5-OXOPROLINASE SUBUNIT A"/>
    <property type="match status" value="1"/>
</dbReference>
<dbReference type="SUPFAM" id="SSF88713">
    <property type="entry name" value="Glycoside hydrolase/deacetylase"/>
    <property type="match status" value="1"/>
</dbReference>
<keyword evidence="1" id="KW-0378">Hydrolase</keyword>
<comment type="function">
    <text evidence="1">Catalyzes the cleavage of 5-oxoproline to form L-glutamate coupled to the hydrolysis of ATP to ADP and inorganic phosphate.</text>
</comment>
<proteinExistence type="inferred from homology"/>
<dbReference type="Pfam" id="PF03746">
    <property type="entry name" value="LamB_YcsF"/>
    <property type="match status" value="1"/>
</dbReference>
<accession>A0A1M5W1H8</accession>
<comment type="similarity">
    <text evidence="1">Belongs to the LamB/PxpA family.</text>
</comment>
<keyword evidence="1" id="KW-0547">Nucleotide-binding</keyword>
<dbReference type="RefSeq" id="WP_072794175.1">
    <property type="nucleotide sequence ID" value="NZ_FQWM01000009.1"/>
</dbReference>
<dbReference type="GO" id="GO:0005524">
    <property type="term" value="F:ATP binding"/>
    <property type="evidence" value="ECO:0007669"/>
    <property type="project" value="UniProtKB-UniRule"/>
</dbReference>
<evidence type="ECO:0000256" key="1">
    <source>
        <dbReference type="HAMAP-Rule" id="MF_00691"/>
    </source>
</evidence>
<dbReference type="CDD" id="cd10787">
    <property type="entry name" value="LamB_YcsF_like"/>
    <property type="match status" value="1"/>
</dbReference>
<protein>
    <recommendedName>
        <fullName evidence="1">5-oxoprolinase subunit A</fullName>
        <shortName evidence="1">5-OPase subunit A</shortName>
        <ecNumber evidence="1">3.5.2.9</ecNumber>
    </recommendedName>
    <alternativeName>
        <fullName evidence="1">5-oxoprolinase (ATP-hydrolyzing) subunit A</fullName>
    </alternativeName>
</protein>
<dbReference type="EC" id="3.5.2.9" evidence="1"/>
<organism evidence="2 3">
    <name type="scientific">Cognatishimia maritima</name>
    <dbReference type="NCBI Taxonomy" id="870908"/>
    <lineage>
        <taxon>Bacteria</taxon>
        <taxon>Pseudomonadati</taxon>
        <taxon>Pseudomonadota</taxon>
        <taxon>Alphaproteobacteria</taxon>
        <taxon>Rhodobacterales</taxon>
        <taxon>Paracoccaceae</taxon>
        <taxon>Cognatishimia</taxon>
    </lineage>
</organism>
<dbReference type="PANTHER" id="PTHR30292">
    <property type="entry name" value="UNCHARACTERIZED PROTEIN YBGL-RELATED"/>
    <property type="match status" value="1"/>
</dbReference>
<dbReference type="Proteomes" id="UP000184211">
    <property type="component" value="Unassembled WGS sequence"/>
</dbReference>
<dbReference type="InterPro" id="IPR005501">
    <property type="entry name" value="LamB/YcsF/PxpA-like"/>
</dbReference>
<sequence length="252" mass="26702">MARTVDLNADMGESYGSWTKGNDAALLDIVTSANIACGFHAGDWDVMADTMAKAAENGVGIGAHPGFPDLHGFGRQRMSFAPASLQNLIRYQIGAAQAMARAAGTEVRHLKLHGALANMTSEDEEMARHCYEAAQSVAPDMVIMVLAGTAQQRAAEQLGCQIACEIFADRAYNSDATLVDRKLPGAVIHDAQIAAPRIADMVEAGAIIAEDGTQIPTKIDTICLHGDTPGAVDIARAVQAELEKRGISIQRF</sequence>
<comment type="catalytic activity">
    <reaction evidence="1">
        <text>5-oxo-L-proline + ATP + 2 H2O = L-glutamate + ADP + phosphate + H(+)</text>
        <dbReference type="Rhea" id="RHEA:10348"/>
        <dbReference type="ChEBI" id="CHEBI:15377"/>
        <dbReference type="ChEBI" id="CHEBI:15378"/>
        <dbReference type="ChEBI" id="CHEBI:29985"/>
        <dbReference type="ChEBI" id="CHEBI:30616"/>
        <dbReference type="ChEBI" id="CHEBI:43474"/>
        <dbReference type="ChEBI" id="CHEBI:58402"/>
        <dbReference type="ChEBI" id="CHEBI:456216"/>
        <dbReference type="EC" id="3.5.2.9"/>
    </reaction>
</comment>
<dbReference type="OrthoDB" id="9773478at2"/>
<evidence type="ECO:0000313" key="2">
    <source>
        <dbReference type="EMBL" id="SHH81362.1"/>
    </source>
</evidence>
<dbReference type="GO" id="GO:0005975">
    <property type="term" value="P:carbohydrate metabolic process"/>
    <property type="evidence" value="ECO:0007669"/>
    <property type="project" value="InterPro"/>
</dbReference>
<dbReference type="AlphaFoldDB" id="A0A1M5W1H8"/>
<keyword evidence="1" id="KW-0067">ATP-binding</keyword>
<dbReference type="GO" id="GO:0017168">
    <property type="term" value="F:5-oxoprolinase (ATP-hydrolyzing) activity"/>
    <property type="evidence" value="ECO:0007669"/>
    <property type="project" value="UniProtKB-UniRule"/>
</dbReference>
<dbReference type="EMBL" id="FQWM01000009">
    <property type="protein sequence ID" value="SHH81362.1"/>
    <property type="molecule type" value="Genomic_DNA"/>
</dbReference>
<gene>
    <name evidence="1" type="primary">pxpA</name>
    <name evidence="2" type="ORF">SAMN04488044_3354</name>
</gene>
<keyword evidence="3" id="KW-1185">Reference proteome</keyword>
<dbReference type="HAMAP" id="MF_00691">
    <property type="entry name" value="PxpA"/>
    <property type="match status" value="1"/>
</dbReference>
<dbReference type="InterPro" id="IPR011330">
    <property type="entry name" value="Glyco_hydro/deAcase_b/a-brl"/>
</dbReference>
<dbReference type="NCBIfam" id="NF003814">
    <property type="entry name" value="PRK05406.1-3"/>
    <property type="match status" value="1"/>
</dbReference>
<reference evidence="3" key="1">
    <citation type="submission" date="2016-11" db="EMBL/GenBank/DDBJ databases">
        <authorList>
            <person name="Varghese N."/>
            <person name="Submissions S."/>
        </authorList>
    </citation>
    <scope>NUCLEOTIDE SEQUENCE [LARGE SCALE GENOMIC DNA]</scope>
    <source>
        <strain evidence="3">DSM 28223</strain>
    </source>
</reference>
<dbReference type="NCBIfam" id="NF003816">
    <property type="entry name" value="PRK05406.1-5"/>
    <property type="match status" value="1"/>
</dbReference>